<evidence type="ECO:0000256" key="2">
    <source>
        <dbReference type="ARBA" id="ARBA00022692"/>
    </source>
</evidence>
<feature type="transmembrane region" description="Helical" evidence="6">
    <location>
        <begin position="191"/>
        <end position="211"/>
    </location>
</feature>
<feature type="region of interest" description="Disordered" evidence="7">
    <location>
        <begin position="1"/>
        <end position="28"/>
    </location>
</feature>
<dbReference type="PANTHER" id="PTHR43229">
    <property type="entry name" value="NODULATION PROTEIN J"/>
    <property type="match status" value="1"/>
</dbReference>
<evidence type="ECO:0000313" key="10">
    <source>
        <dbReference type="Proteomes" id="UP000698222"/>
    </source>
</evidence>
<evidence type="ECO:0000259" key="8">
    <source>
        <dbReference type="PROSITE" id="PS51012"/>
    </source>
</evidence>
<comment type="subcellular location">
    <subcellularLocation>
        <location evidence="6">Cell membrane</location>
        <topology evidence="6">Multi-pass membrane protein</topology>
    </subcellularLocation>
    <subcellularLocation>
        <location evidence="1">Membrane</location>
        <topology evidence="1">Multi-pass membrane protein</topology>
    </subcellularLocation>
</comment>
<keyword evidence="3 6" id="KW-1133">Transmembrane helix</keyword>
<protein>
    <recommendedName>
        <fullName evidence="6">Transport permease protein</fullName>
    </recommendedName>
</protein>
<keyword evidence="4 6" id="KW-0472">Membrane</keyword>
<dbReference type="InterPro" id="IPR051784">
    <property type="entry name" value="Nod_factor_ABC_transporter"/>
</dbReference>
<keyword evidence="6" id="KW-1003">Cell membrane</keyword>
<keyword evidence="10" id="KW-1185">Reference proteome</keyword>
<evidence type="ECO:0000256" key="3">
    <source>
        <dbReference type="ARBA" id="ARBA00022989"/>
    </source>
</evidence>
<organism evidence="9 10">
    <name type="scientific">Brachybacterium fresconis</name>
    <dbReference type="NCBI Taxonomy" id="173363"/>
    <lineage>
        <taxon>Bacteria</taxon>
        <taxon>Bacillati</taxon>
        <taxon>Actinomycetota</taxon>
        <taxon>Actinomycetes</taxon>
        <taxon>Micrococcales</taxon>
        <taxon>Dermabacteraceae</taxon>
        <taxon>Brachybacterium</taxon>
    </lineage>
</organism>
<feature type="compositionally biased region" description="Pro residues" evidence="7">
    <location>
        <begin position="1"/>
        <end position="11"/>
    </location>
</feature>
<evidence type="ECO:0000256" key="7">
    <source>
        <dbReference type="SAM" id="MobiDB-lite"/>
    </source>
</evidence>
<feature type="domain" description="ABC transmembrane type-2" evidence="8">
    <location>
        <begin position="46"/>
        <end position="269"/>
    </location>
</feature>
<keyword evidence="2 6" id="KW-0812">Transmembrane</keyword>
<gene>
    <name evidence="9" type="ORF">JOF44_000908</name>
</gene>
<evidence type="ECO:0000256" key="4">
    <source>
        <dbReference type="ARBA" id="ARBA00023136"/>
    </source>
</evidence>
<feature type="transmembrane region" description="Helical" evidence="6">
    <location>
        <begin position="78"/>
        <end position="99"/>
    </location>
</feature>
<dbReference type="InterPro" id="IPR013525">
    <property type="entry name" value="ABC2_TM"/>
</dbReference>
<evidence type="ECO:0000256" key="6">
    <source>
        <dbReference type="RuleBase" id="RU361157"/>
    </source>
</evidence>
<dbReference type="InterPro" id="IPR000412">
    <property type="entry name" value="ABC_2_transport"/>
</dbReference>
<keyword evidence="6" id="KW-0813">Transport</keyword>
<dbReference type="Pfam" id="PF01061">
    <property type="entry name" value="ABC2_membrane"/>
    <property type="match status" value="1"/>
</dbReference>
<dbReference type="Proteomes" id="UP000698222">
    <property type="component" value="Unassembled WGS sequence"/>
</dbReference>
<reference evidence="9 10" key="1">
    <citation type="submission" date="2021-03" db="EMBL/GenBank/DDBJ databases">
        <title>Sequencing the genomes of 1000 actinobacteria strains.</title>
        <authorList>
            <person name="Klenk H.-P."/>
        </authorList>
    </citation>
    <scope>NUCLEOTIDE SEQUENCE [LARGE SCALE GENOMIC DNA]</scope>
    <source>
        <strain evidence="9 10">DSM 14564</strain>
    </source>
</reference>
<keyword evidence="5" id="KW-0046">Antibiotic resistance</keyword>
<dbReference type="PROSITE" id="PS51012">
    <property type="entry name" value="ABC_TM2"/>
    <property type="match status" value="1"/>
</dbReference>
<dbReference type="EMBL" id="JAGIOC010000001">
    <property type="protein sequence ID" value="MBP2408005.1"/>
    <property type="molecule type" value="Genomic_DNA"/>
</dbReference>
<feature type="transmembrane region" description="Helical" evidence="6">
    <location>
        <begin position="159"/>
        <end position="184"/>
    </location>
</feature>
<dbReference type="PRINTS" id="PR00164">
    <property type="entry name" value="ABC2TRNSPORT"/>
</dbReference>
<dbReference type="RefSeq" id="WP_209887852.1">
    <property type="nucleotide sequence ID" value="NZ_BAAAJV010000002.1"/>
</dbReference>
<comment type="similarity">
    <text evidence="6">Belongs to the ABC-2 integral membrane protein family.</text>
</comment>
<feature type="transmembrane region" description="Helical" evidence="6">
    <location>
        <begin position="244"/>
        <end position="266"/>
    </location>
</feature>
<feature type="transmembrane region" description="Helical" evidence="6">
    <location>
        <begin position="120"/>
        <end position="147"/>
    </location>
</feature>
<dbReference type="PIRSF" id="PIRSF006648">
    <property type="entry name" value="DrrB"/>
    <property type="match status" value="1"/>
</dbReference>
<evidence type="ECO:0000313" key="9">
    <source>
        <dbReference type="EMBL" id="MBP2408005.1"/>
    </source>
</evidence>
<comment type="caution">
    <text evidence="9">The sequence shown here is derived from an EMBL/GenBank/DDBJ whole genome shotgun (WGS) entry which is preliminary data.</text>
</comment>
<name>A0ABS4YHK5_9MICO</name>
<evidence type="ECO:0000256" key="5">
    <source>
        <dbReference type="ARBA" id="ARBA00023251"/>
    </source>
</evidence>
<proteinExistence type="inferred from homology"/>
<sequence>MTSLDPAPPRKSPSRPEDRRPLGTGPLTSSAVFIDRSLRHSLRDGEGLLMAVALPVMLLLLFTYVFGGAIISEGYVDFVVPGVILTCAGFGAASVAVSVNRDVTLGAMRRFRTMPIVASTVLAGHVVASVMRNLLATVIVILVALLIGFRPTATVLEWIAVLGLVALWILAITALFACIGLVAGSPEAANGYGFVLLFLPYLSSAFVPIATMPDWLQPIARHQPMGPLVDALRALLVGTGEAQLLAPLAWSIGITAGAMVLTAVALRRSGDR</sequence>
<accession>A0ABS4YHK5</accession>
<dbReference type="InterPro" id="IPR047817">
    <property type="entry name" value="ABC2_TM_bact-type"/>
</dbReference>
<evidence type="ECO:0000256" key="1">
    <source>
        <dbReference type="ARBA" id="ARBA00004141"/>
    </source>
</evidence>
<dbReference type="PANTHER" id="PTHR43229:SF2">
    <property type="entry name" value="NODULATION PROTEIN J"/>
    <property type="match status" value="1"/>
</dbReference>
<feature type="transmembrane region" description="Helical" evidence="6">
    <location>
        <begin position="48"/>
        <end position="72"/>
    </location>
</feature>